<feature type="signal peptide" evidence="1">
    <location>
        <begin position="1"/>
        <end position="26"/>
    </location>
</feature>
<gene>
    <name evidence="2" type="ORF">CLEI1391_LOCUS18613</name>
</gene>
<evidence type="ECO:0008006" key="3">
    <source>
        <dbReference type="Google" id="ProtNLM"/>
    </source>
</evidence>
<dbReference type="EMBL" id="HBFB01033203">
    <property type="protein sequence ID" value="CAD8694430.1"/>
    <property type="molecule type" value="Transcribed_RNA"/>
</dbReference>
<protein>
    <recommendedName>
        <fullName evidence="3">Sulfotransferase</fullName>
    </recommendedName>
</protein>
<sequence length="394" mass="44022">MGMKIGTYLSCDRVALSILWILSVSALRGRRLDAGDSPDWQKLVSAVPPRRDNTAQKTMLPVELWDETKFSEKPFWDWVEQHGLGKHSMRARAVRPGSDAVSKAKLTHSIQRCMLHVNHDYRFIMIRTRKAASSTLVEVLTDGCRRVRASGHRCNTQLVHTVKDLLPPGKTEADLEEVWRTYTVFTTARNPFARAASGYNYVTAAWHNRTGTCAPPSFQQFCEQPMLLGAMVTHYSCRNVAEDSKNKKLFKTYVWDWIHVEPTSLCLVTPGEGVPVVDALVRSESLAADMEHLQALINAGRDPERPELVFDARRWANPGKAVQQTLGLNRSSLNQAVRQGNSSADEVLTSMHSKYADMFGKCGPGCVRACAAAFEDDIRLYGYPQGWPGDVGTQ</sequence>
<organism evidence="2">
    <name type="scientific">Chlamydomonas leiostraca</name>
    <dbReference type="NCBI Taxonomy" id="1034604"/>
    <lineage>
        <taxon>Eukaryota</taxon>
        <taxon>Viridiplantae</taxon>
        <taxon>Chlorophyta</taxon>
        <taxon>core chlorophytes</taxon>
        <taxon>Chlorophyceae</taxon>
        <taxon>CS clade</taxon>
        <taxon>Chlamydomonadales</taxon>
        <taxon>Chlamydomonadaceae</taxon>
        <taxon>Chlamydomonas</taxon>
    </lineage>
</organism>
<evidence type="ECO:0000313" key="2">
    <source>
        <dbReference type="EMBL" id="CAD8694430.1"/>
    </source>
</evidence>
<dbReference type="InterPro" id="IPR005331">
    <property type="entry name" value="Sulfotransferase"/>
</dbReference>
<dbReference type="AlphaFoldDB" id="A0A7S0S2B8"/>
<name>A0A7S0S2B8_9CHLO</name>
<dbReference type="GO" id="GO:0016020">
    <property type="term" value="C:membrane"/>
    <property type="evidence" value="ECO:0007669"/>
    <property type="project" value="InterPro"/>
</dbReference>
<feature type="chain" id="PRO_5030839584" description="Sulfotransferase" evidence="1">
    <location>
        <begin position="27"/>
        <end position="394"/>
    </location>
</feature>
<dbReference type="Pfam" id="PF03567">
    <property type="entry name" value="Sulfotransfer_2"/>
    <property type="match status" value="1"/>
</dbReference>
<evidence type="ECO:0000256" key="1">
    <source>
        <dbReference type="SAM" id="SignalP"/>
    </source>
</evidence>
<reference evidence="2" key="1">
    <citation type="submission" date="2021-01" db="EMBL/GenBank/DDBJ databases">
        <authorList>
            <person name="Corre E."/>
            <person name="Pelletier E."/>
            <person name="Niang G."/>
            <person name="Scheremetjew M."/>
            <person name="Finn R."/>
            <person name="Kale V."/>
            <person name="Holt S."/>
            <person name="Cochrane G."/>
            <person name="Meng A."/>
            <person name="Brown T."/>
            <person name="Cohen L."/>
        </authorList>
    </citation>
    <scope>NUCLEOTIDE SEQUENCE</scope>
    <source>
        <strain evidence="2">SAG 11-49</strain>
    </source>
</reference>
<accession>A0A7S0S2B8</accession>
<proteinExistence type="predicted"/>
<dbReference type="GO" id="GO:0008146">
    <property type="term" value="F:sulfotransferase activity"/>
    <property type="evidence" value="ECO:0007669"/>
    <property type="project" value="InterPro"/>
</dbReference>
<keyword evidence="1" id="KW-0732">Signal</keyword>